<proteinExistence type="predicted"/>
<keyword evidence="2" id="KW-1185">Reference proteome</keyword>
<dbReference type="Proteomes" id="UP000019402">
    <property type="component" value="Unassembled WGS sequence"/>
</dbReference>
<reference evidence="1 2" key="1">
    <citation type="journal article" date="2014" name="Genome Announc.">
        <title>Draft Genome Sequence of Cytophaga fermentans JCM 21142T, a Facultative Anaerobe Isolated from Marine Mud.</title>
        <authorList>
            <person name="Starns D."/>
            <person name="Oshima K."/>
            <person name="Suda W."/>
            <person name="Iino T."/>
            <person name="Yuki M."/>
            <person name="Inoue J."/>
            <person name="Kitamura K."/>
            <person name="Iida T."/>
            <person name="Darby A."/>
            <person name="Hattori M."/>
            <person name="Ohkuma M."/>
        </authorList>
    </citation>
    <scope>NUCLEOTIDE SEQUENCE [LARGE SCALE GENOMIC DNA]</scope>
    <source>
        <strain evidence="1 2">JCM 21142</strain>
    </source>
</reference>
<dbReference type="AlphaFoldDB" id="W7Y520"/>
<gene>
    <name evidence="1" type="ORF">JCM21142_41857</name>
</gene>
<protein>
    <submittedName>
        <fullName evidence="1">Uncharacterized protein</fullName>
    </submittedName>
</protein>
<sequence>MTCVSWWQVICYPVSAELLNDDTMNTKEYTIKSQEAIQQAVAIASSMNHQP</sequence>
<evidence type="ECO:0000313" key="1">
    <source>
        <dbReference type="EMBL" id="GAF03192.1"/>
    </source>
</evidence>
<evidence type="ECO:0000313" key="2">
    <source>
        <dbReference type="Proteomes" id="UP000019402"/>
    </source>
</evidence>
<dbReference type="EMBL" id="BAMD01000019">
    <property type="protein sequence ID" value="GAF03192.1"/>
    <property type="molecule type" value="Genomic_DNA"/>
</dbReference>
<accession>W7Y520</accession>
<name>W7Y520_9BACT</name>
<comment type="caution">
    <text evidence="1">The sequence shown here is derived from an EMBL/GenBank/DDBJ whole genome shotgun (WGS) entry which is preliminary data.</text>
</comment>
<organism evidence="1 2">
    <name type="scientific">Saccharicrinis fermentans DSM 9555 = JCM 21142</name>
    <dbReference type="NCBI Taxonomy" id="869213"/>
    <lineage>
        <taxon>Bacteria</taxon>
        <taxon>Pseudomonadati</taxon>
        <taxon>Bacteroidota</taxon>
        <taxon>Bacteroidia</taxon>
        <taxon>Marinilabiliales</taxon>
        <taxon>Marinilabiliaceae</taxon>
        <taxon>Saccharicrinis</taxon>
    </lineage>
</organism>